<accession>A0A7R9A6V1</accession>
<dbReference type="PANTHER" id="PTHR24250:SF27">
    <property type="entry name" value="ELASTASE 2 LIKE"/>
    <property type="match status" value="1"/>
</dbReference>
<evidence type="ECO:0000256" key="3">
    <source>
        <dbReference type="SAM" id="MobiDB-lite"/>
    </source>
</evidence>
<keyword evidence="2" id="KW-0645">Protease</keyword>
<name>A0A7R9A6V1_9CRUS</name>
<dbReference type="PROSITE" id="PS50240">
    <property type="entry name" value="TRYPSIN_DOM"/>
    <property type="match status" value="1"/>
</dbReference>
<evidence type="ECO:0000313" key="5">
    <source>
        <dbReference type="EMBL" id="CAD7246166.1"/>
    </source>
</evidence>
<dbReference type="EMBL" id="CAJPEV010001059">
    <property type="protein sequence ID" value="CAG0890443.1"/>
    <property type="molecule type" value="Genomic_DNA"/>
</dbReference>
<keyword evidence="1" id="KW-1015">Disulfide bond</keyword>
<organism evidence="5">
    <name type="scientific">Darwinula stevensoni</name>
    <dbReference type="NCBI Taxonomy" id="69355"/>
    <lineage>
        <taxon>Eukaryota</taxon>
        <taxon>Metazoa</taxon>
        <taxon>Ecdysozoa</taxon>
        <taxon>Arthropoda</taxon>
        <taxon>Crustacea</taxon>
        <taxon>Oligostraca</taxon>
        <taxon>Ostracoda</taxon>
        <taxon>Podocopa</taxon>
        <taxon>Podocopida</taxon>
        <taxon>Darwinulocopina</taxon>
        <taxon>Darwinuloidea</taxon>
        <taxon>Darwinulidae</taxon>
        <taxon>Darwinula</taxon>
    </lineage>
</organism>
<dbReference type="InterPro" id="IPR043504">
    <property type="entry name" value="Peptidase_S1_PA_chymotrypsin"/>
</dbReference>
<reference evidence="5" key="1">
    <citation type="submission" date="2020-11" db="EMBL/GenBank/DDBJ databases">
        <authorList>
            <person name="Tran Van P."/>
        </authorList>
    </citation>
    <scope>NUCLEOTIDE SEQUENCE</scope>
</reference>
<dbReference type="PRINTS" id="PR00722">
    <property type="entry name" value="CHYMOTRYPSIN"/>
</dbReference>
<dbReference type="InterPro" id="IPR033116">
    <property type="entry name" value="TRYPSIN_SER"/>
</dbReference>
<dbReference type="AlphaFoldDB" id="A0A7R9A6V1"/>
<dbReference type="CDD" id="cd00190">
    <property type="entry name" value="Tryp_SPc"/>
    <property type="match status" value="1"/>
</dbReference>
<dbReference type="EMBL" id="LR900576">
    <property type="protein sequence ID" value="CAD7246166.1"/>
    <property type="molecule type" value="Genomic_DNA"/>
</dbReference>
<evidence type="ECO:0000256" key="2">
    <source>
        <dbReference type="RuleBase" id="RU363034"/>
    </source>
</evidence>
<dbReference type="GO" id="GO:0004252">
    <property type="term" value="F:serine-type endopeptidase activity"/>
    <property type="evidence" value="ECO:0007669"/>
    <property type="project" value="InterPro"/>
</dbReference>
<dbReference type="InterPro" id="IPR018114">
    <property type="entry name" value="TRYPSIN_HIS"/>
</dbReference>
<dbReference type="InterPro" id="IPR001254">
    <property type="entry name" value="Trypsin_dom"/>
</dbReference>
<dbReference type="PROSITE" id="PS00135">
    <property type="entry name" value="TRYPSIN_SER"/>
    <property type="match status" value="1"/>
</dbReference>
<dbReference type="FunFam" id="2.40.10.10:FF:000068">
    <property type="entry name" value="transmembrane protease serine 2"/>
    <property type="match status" value="1"/>
</dbReference>
<proteinExistence type="predicted"/>
<dbReference type="Gene3D" id="2.40.10.10">
    <property type="entry name" value="Trypsin-like serine proteases"/>
    <property type="match status" value="1"/>
</dbReference>
<protein>
    <recommendedName>
        <fullName evidence="4">Peptidase S1 domain-containing protein</fullName>
    </recommendedName>
</protein>
<evidence type="ECO:0000259" key="4">
    <source>
        <dbReference type="PROSITE" id="PS50240"/>
    </source>
</evidence>
<sequence length="306" mass="33480">MEQKVQDNSTTTCSTYYDTSDYISSSLELQKIRSITTAISWFRRFLEVFLLRRREAEPVERRGELIVGGTPATIAEAPWLVYVQFITTAGSGVCTGSIIDELHVLTAAHCLQKGSDLASYVVVTVGNADATLGTTYTASSWLPNPSYNATAFVNDIAVITLRQPLTFSPSVQPICIPSSEHVNDTQACAGKMFGWGLTSQNPDTRTMILQKLDATVFPNKDCPYWNQNMYICAQGLSTGHGGCFGDSGGPLVVYEDGIAYAIAALHGPSTDLKHSERPYQRSRSRPLRPSAESPYPPPKPRADQRT</sequence>
<keyword evidence="2" id="KW-0378">Hydrolase</keyword>
<dbReference type="SMART" id="SM00020">
    <property type="entry name" value="Tryp_SPc"/>
    <property type="match status" value="1"/>
</dbReference>
<keyword evidence="6" id="KW-1185">Reference proteome</keyword>
<dbReference type="PROSITE" id="PS00134">
    <property type="entry name" value="TRYPSIN_HIS"/>
    <property type="match status" value="1"/>
</dbReference>
<gene>
    <name evidence="5" type="ORF">DSTB1V02_LOCUS6023</name>
</gene>
<feature type="domain" description="Peptidase S1" evidence="4">
    <location>
        <begin position="66"/>
        <end position="281"/>
    </location>
</feature>
<dbReference type="Proteomes" id="UP000677054">
    <property type="component" value="Unassembled WGS sequence"/>
</dbReference>
<dbReference type="InterPro" id="IPR001314">
    <property type="entry name" value="Peptidase_S1A"/>
</dbReference>
<evidence type="ECO:0000313" key="6">
    <source>
        <dbReference type="Proteomes" id="UP000677054"/>
    </source>
</evidence>
<feature type="region of interest" description="Disordered" evidence="3">
    <location>
        <begin position="270"/>
        <end position="306"/>
    </location>
</feature>
<dbReference type="SUPFAM" id="SSF50494">
    <property type="entry name" value="Trypsin-like serine proteases"/>
    <property type="match status" value="1"/>
</dbReference>
<dbReference type="PANTHER" id="PTHR24250">
    <property type="entry name" value="CHYMOTRYPSIN-RELATED"/>
    <property type="match status" value="1"/>
</dbReference>
<keyword evidence="2" id="KW-0720">Serine protease</keyword>
<dbReference type="GO" id="GO:0006508">
    <property type="term" value="P:proteolysis"/>
    <property type="evidence" value="ECO:0007669"/>
    <property type="project" value="UniProtKB-KW"/>
</dbReference>
<dbReference type="OrthoDB" id="8440449at2759"/>
<evidence type="ECO:0000256" key="1">
    <source>
        <dbReference type="ARBA" id="ARBA00023157"/>
    </source>
</evidence>
<dbReference type="Pfam" id="PF00089">
    <property type="entry name" value="Trypsin"/>
    <property type="match status" value="1"/>
</dbReference>
<dbReference type="InterPro" id="IPR009003">
    <property type="entry name" value="Peptidase_S1_PA"/>
</dbReference>